<evidence type="ECO:0000313" key="2">
    <source>
        <dbReference type="EMBL" id="TNN46898.1"/>
    </source>
</evidence>
<feature type="compositionally biased region" description="Basic and acidic residues" evidence="1">
    <location>
        <begin position="108"/>
        <end position="122"/>
    </location>
</feature>
<comment type="caution">
    <text evidence="2">The sequence shown here is derived from an EMBL/GenBank/DDBJ whole genome shotgun (WGS) entry which is preliminary data.</text>
</comment>
<sequence length="198" mass="21739">MPSTTQVSVAKIEGLPSHLAALCSENLNPAAHIHHVAAQSNEADGLQHPGNMSPALKTQLARFHRARESDLCPFRGQRDVWECGESFEEALIFYNLLINYPPGLESENNLRRDSDAVRDPRPTGDQTDEDRGTGPIAEVPEQHSPFELGSRMATGKDSLTRVRRRRATGAHKSNFRSCSSETKRHDDGVGSTCPLTGN</sequence>
<dbReference type="Proteomes" id="UP000314294">
    <property type="component" value="Unassembled WGS sequence"/>
</dbReference>
<dbReference type="AlphaFoldDB" id="A0A4Z2FZY7"/>
<evidence type="ECO:0000256" key="1">
    <source>
        <dbReference type="SAM" id="MobiDB-lite"/>
    </source>
</evidence>
<gene>
    <name evidence="2" type="ORF">EYF80_042914</name>
</gene>
<name>A0A4Z2FZY7_9TELE</name>
<organism evidence="2 3">
    <name type="scientific">Liparis tanakae</name>
    <name type="common">Tanaka's snailfish</name>
    <dbReference type="NCBI Taxonomy" id="230148"/>
    <lineage>
        <taxon>Eukaryota</taxon>
        <taxon>Metazoa</taxon>
        <taxon>Chordata</taxon>
        <taxon>Craniata</taxon>
        <taxon>Vertebrata</taxon>
        <taxon>Euteleostomi</taxon>
        <taxon>Actinopterygii</taxon>
        <taxon>Neopterygii</taxon>
        <taxon>Teleostei</taxon>
        <taxon>Neoteleostei</taxon>
        <taxon>Acanthomorphata</taxon>
        <taxon>Eupercaria</taxon>
        <taxon>Perciformes</taxon>
        <taxon>Cottioidei</taxon>
        <taxon>Cottales</taxon>
        <taxon>Liparidae</taxon>
        <taxon>Liparis</taxon>
    </lineage>
</organism>
<feature type="region of interest" description="Disordered" evidence="1">
    <location>
        <begin position="105"/>
        <end position="198"/>
    </location>
</feature>
<protein>
    <submittedName>
        <fullName evidence="2">Uncharacterized protein</fullName>
    </submittedName>
</protein>
<reference evidence="2 3" key="1">
    <citation type="submission" date="2019-03" db="EMBL/GenBank/DDBJ databases">
        <title>First draft genome of Liparis tanakae, snailfish: a comprehensive survey of snailfish specific genes.</title>
        <authorList>
            <person name="Kim W."/>
            <person name="Song I."/>
            <person name="Jeong J.-H."/>
            <person name="Kim D."/>
            <person name="Kim S."/>
            <person name="Ryu S."/>
            <person name="Song J.Y."/>
            <person name="Lee S.K."/>
        </authorList>
    </citation>
    <scope>NUCLEOTIDE SEQUENCE [LARGE SCALE GENOMIC DNA]</scope>
    <source>
        <tissue evidence="2">Muscle</tissue>
    </source>
</reference>
<keyword evidence="3" id="KW-1185">Reference proteome</keyword>
<evidence type="ECO:0000313" key="3">
    <source>
        <dbReference type="Proteomes" id="UP000314294"/>
    </source>
</evidence>
<proteinExistence type="predicted"/>
<dbReference type="EMBL" id="SRLO01000769">
    <property type="protein sequence ID" value="TNN46898.1"/>
    <property type="molecule type" value="Genomic_DNA"/>
</dbReference>
<accession>A0A4Z2FZY7</accession>